<dbReference type="CDD" id="cd17574">
    <property type="entry name" value="REC_OmpR"/>
    <property type="match status" value="1"/>
</dbReference>
<keyword evidence="1 2" id="KW-0597">Phosphoprotein</keyword>
<proteinExistence type="predicted"/>
<keyword evidence="5" id="KW-1185">Reference proteome</keyword>
<protein>
    <submittedName>
        <fullName evidence="4">Response regulator transcription factor</fullName>
    </submittedName>
</protein>
<evidence type="ECO:0000256" key="1">
    <source>
        <dbReference type="ARBA" id="ARBA00022553"/>
    </source>
</evidence>
<dbReference type="InterPro" id="IPR001789">
    <property type="entry name" value="Sig_transdc_resp-reg_receiver"/>
</dbReference>
<dbReference type="EMBL" id="JBHSAV010000003">
    <property type="protein sequence ID" value="MFC3974976.1"/>
    <property type="molecule type" value="Genomic_DNA"/>
</dbReference>
<feature type="modified residue" description="4-aspartylphosphate" evidence="2">
    <location>
        <position position="52"/>
    </location>
</feature>
<dbReference type="Proteomes" id="UP001595766">
    <property type="component" value="Unassembled WGS sequence"/>
</dbReference>
<dbReference type="PANTHER" id="PTHR44591">
    <property type="entry name" value="STRESS RESPONSE REGULATOR PROTEIN 1"/>
    <property type="match status" value="1"/>
</dbReference>
<evidence type="ECO:0000313" key="4">
    <source>
        <dbReference type="EMBL" id="MFC3974976.1"/>
    </source>
</evidence>
<name>A0ABV8EGR3_9BACT</name>
<evidence type="ECO:0000259" key="3">
    <source>
        <dbReference type="PROSITE" id="PS50110"/>
    </source>
</evidence>
<dbReference type="Gene3D" id="3.40.50.2300">
    <property type="match status" value="1"/>
</dbReference>
<dbReference type="PANTHER" id="PTHR44591:SF3">
    <property type="entry name" value="RESPONSE REGULATORY DOMAIN-CONTAINING PROTEIN"/>
    <property type="match status" value="1"/>
</dbReference>
<feature type="domain" description="Response regulatory" evidence="3">
    <location>
        <begin position="3"/>
        <end position="118"/>
    </location>
</feature>
<accession>A0ABV8EGR3</accession>
<dbReference type="RefSeq" id="WP_241292699.1">
    <property type="nucleotide sequence ID" value="NZ_JAKZGR010000003.1"/>
</dbReference>
<dbReference type="SMART" id="SM00448">
    <property type="entry name" value="REC"/>
    <property type="match status" value="1"/>
</dbReference>
<sequence>MKNVLLIEDDMLISNLVKFRLKKDGYEVTIVEDGQAGIEAIDTLSPDLIITDVMMPFRNGLEIINHAKMVNPKVPVIVLSSLGEEENTVLEAFTIGASDFIPKPFKPNELSFRVKKWLKYAS</sequence>
<dbReference type="SUPFAM" id="SSF52172">
    <property type="entry name" value="CheY-like"/>
    <property type="match status" value="1"/>
</dbReference>
<dbReference type="PROSITE" id="PS50110">
    <property type="entry name" value="RESPONSE_REGULATORY"/>
    <property type="match status" value="1"/>
</dbReference>
<gene>
    <name evidence="4" type="ORF">ACFOUP_01175</name>
</gene>
<reference evidence="5" key="1">
    <citation type="journal article" date="2019" name="Int. J. Syst. Evol. Microbiol.">
        <title>The Global Catalogue of Microorganisms (GCM) 10K type strain sequencing project: providing services to taxonomists for standard genome sequencing and annotation.</title>
        <authorList>
            <consortium name="The Broad Institute Genomics Platform"/>
            <consortium name="The Broad Institute Genome Sequencing Center for Infectious Disease"/>
            <person name="Wu L."/>
            <person name="Ma J."/>
        </authorList>
    </citation>
    <scope>NUCLEOTIDE SEQUENCE [LARGE SCALE GENOMIC DNA]</scope>
    <source>
        <strain evidence="5">CECT 8551</strain>
    </source>
</reference>
<comment type="caution">
    <text evidence="4">The sequence shown here is derived from an EMBL/GenBank/DDBJ whole genome shotgun (WGS) entry which is preliminary data.</text>
</comment>
<dbReference type="Pfam" id="PF00072">
    <property type="entry name" value="Response_reg"/>
    <property type="match status" value="1"/>
</dbReference>
<dbReference type="InterPro" id="IPR050595">
    <property type="entry name" value="Bact_response_regulator"/>
</dbReference>
<evidence type="ECO:0000256" key="2">
    <source>
        <dbReference type="PROSITE-ProRule" id="PRU00169"/>
    </source>
</evidence>
<dbReference type="InterPro" id="IPR011006">
    <property type="entry name" value="CheY-like_superfamily"/>
</dbReference>
<evidence type="ECO:0000313" key="5">
    <source>
        <dbReference type="Proteomes" id="UP001595766"/>
    </source>
</evidence>
<organism evidence="4 5">
    <name type="scientific">Belliella kenyensis</name>
    <dbReference type="NCBI Taxonomy" id="1472724"/>
    <lineage>
        <taxon>Bacteria</taxon>
        <taxon>Pseudomonadati</taxon>
        <taxon>Bacteroidota</taxon>
        <taxon>Cytophagia</taxon>
        <taxon>Cytophagales</taxon>
        <taxon>Cyclobacteriaceae</taxon>
        <taxon>Belliella</taxon>
    </lineage>
</organism>